<evidence type="ECO:0008006" key="3">
    <source>
        <dbReference type="Google" id="ProtNLM"/>
    </source>
</evidence>
<dbReference type="AlphaFoldDB" id="A0A016WVU1"/>
<name>A0A016WVU1_9BILA</name>
<protein>
    <recommendedName>
        <fullName evidence="3">CHCH domain-containing protein</fullName>
    </recommendedName>
</protein>
<keyword evidence="2" id="KW-1185">Reference proteome</keyword>
<organism evidence="1 2">
    <name type="scientific">Ancylostoma ceylanicum</name>
    <dbReference type="NCBI Taxonomy" id="53326"/>
    <lineage>
        <taxon>Eukaryota</taxon>
        <taxon>Metazoa</taxon>
        <taxon>Ecdysozoa</taxon>
        <taxon>Nematoda</taxon>
        <taxon>Chromadorea</taxon>
        <taxon>Rhabditida</taxon>
        <taxon>Rhabditina</taxon>
        <taxon>Rhabditomorpha</taxon>
        <taxon>Strongyloidea</taxon>
        <taxon>Ancylostomatidae</taxon>
        <taxon>Ancylostomatinae</taxon>
        <taxon>Ancylostoma</taxon>
    </lineage>
</organism>
<dbReference type="Gene3D" id="1.10.287.2900">
    <property type="match status" value="1"/>
</dbReference>
<sequence length="85" mass="10131">MAAIITYLAVTFRIQRRRAFSTPHELCGHFFRRLYVCMSEDDNQDATVKCPEQFIDWAACMQNMSDERRMQMRTHLLEPDQKEIS</sequence>
<dbReference type="EMBL" id="JARK01000081">
    <property type="protein sequence ID" value="EYC43790.1"/>
    <property type="molecule type" value="Genomic_DNA"/>
</dbReference>
<dbReference type="Proteomes" id="UP000024635">
    <property type="component" value="Unassembled WGS sequence"/>
</dbReference>
<gene>
    <name evidence="1" type="primary">Acey_s0481.g2270</name>
    <name evidence="1" type="synonym">Acey-ZK616.3</name>
    <name evidence="1" type="ORF">Y032_0481g2270</name>
</gene>
<proteinExistence type="predicted"/>
<reference evidence="2" key="1">
    <citation type="journal article" date="2015" name="Nat. Genet.">
        <title>The genome and transcriptome of the zoonotic hookworm Ancylostoma ceylanicum identify infection-specific gene families.</title>
        <authorList>
            <person name="Schwarz E.M."/>
            <person name="Hu Y."/>
            <person name="Antoshechkin I."/>
            <person name="Miller M.M."/>
            <person name="Sternberg P.W."/>
            <person name="Aroian R.V."/>
        </authorList>
    </citation>
    <scope>NUCLEOTIDE SEQUENCE</scope>
    <source>
        <strain evidence="2">HY135</strain>
    </source>
</reference>
<dbReference type="OrthoDB" id="7481291at2759"/>
<comment type="caution">
    <text evidence="1">The sequence shown here is derived from an EMBL/GenBank/DDBJ whole genome shotgun (WGS) entry which is preliminary data.</text>
</comment>
<evidence type="ECO:0000313" key="2">
    <source>
        <dbReference type="Proteomes" id="UP000024635"/>
    </source>
</evidence>
<evidence type="ECO:0000313" key="1">
    <source>
        <dbReference type="EMBL" id="EYC43790.1"/>
    </source>
</evidence>
<accession>A0A016WVU1</accession>